<organism evidence="1 2">
    <name type="scientific">Vararia minispora EC-137</name>
    <dbReference type="NCBI Taxonomy" id="1314806"/>
    <lineage>
        <taxon>Eukaryota</taxon>
        <taxon>Fungi</taxon>
        <taxon>Dikarya</taxon>
        <taxon>Basidiomycota</taxon>
        <taxon>Agaricomycotina</taxon>
        <taxon>Agaricomycetes</taxon>
        <taxon>Russulales</taxon>
        <taxon>Lachnocladiaceae</taxon>
        <taxon>Vararia</taxon>
    </lineage>
</organism>
<evidence type="ECO:0000313" key="1">
    <source>
        <dbReference type="EMBL" id="KAI0033332.1"/>
    </source>
</evidence>
<gene>
    <name evidence="1" type="ORF">K488DRAFT_85014</name>
</gene>
<protein>
    <submittedName>
        <fullName evidence="1">Uncharacterized protein</fullName>
    </submittedName>
</protein>
<name>A0ACB8QNT2_9AGAM</name>
<evidence type="ECO:0000313" key="2">
    <source>
        <dbReference type="Proteomes" id="UP000814128"/>
    </source>
</evidence>
<reference evidence="1" key="1">
    <citation type="submission" date="2021-02" db="EMBL/GenBank/DDBJ databases">
        <authorList>
            <consortium name="DOE Joint Genome Institute"/>
            <person name="Ahrendt S."/>
            <person name="Looney B.P."/>
            <person name="Miyauchi S."/>
            <person name="Morin E."/>
            <person name="Drula E."/>
            <person name="Courty P.E."/>
            <person name="Chicoki N."/>
            <person name="Fauchery L."/>
            <person name="Kohler A."/>
            <person name="Kuo A."/>
            <person name="Labutti K."/>
            <person name="Pangilinan J."/>
            <person name="Lipzen A."/>
            <person name="Riley R."/>
            <person name="Andreopoulos W."/>
            <person name="He G."/>
            <person name="Johnson J."/>
            <person name="Barry K.W."/>
            <person name="Grigoriev I.V."/>
            <person name="Nagy L."/>
            <person name="Hibbett D."/>
            <person name="Henrissat B."/>
            <person name="Matheny P.B."/>
            <person name="Labbe J."/>
            <person name="Martin F."/>
        </authorList>
    </citation>
    <scope>NUCLEOTIDE SEQUENCE</scope>
    <source>
        <strain evidence="1">EC-137</strain>
    </source>
</reference>
<reference evidence="1" key="2">
    <citation type="journal article" date="2022" name="New Phytol.">
        <title>Evolutionary transition to the ectomycorrhizal habit in the genomes of a hyperdiverse lineage of mushroom-forming fungi.</title>
        <authorList>
            <person name="Looney B."/>
            <person name="Miyauchi S."/>
            <person name="Morin E."/>
            <person name="Drula E."/>
            <person name="Courty P.E."/>
            <person name="Kohler A."/>
            <person name="Kuo A."/>
            <person name="LaButti K."/>
            <person name="Pangilinan J."/>
            <person name="Lipzen A."/>
            <person name="Riley R."/>
            <person name="Andreopoulos W."/>
            <person name="He G."/>
            <person name="Johnson J."/>
            <person name="Nolan M."/>
            <person name="Tritt A."/>
            <person name="Barry K.W."/>
            <person name="Grigoriev I.V."/>
            <person name="Nagy L.G."/>
            <person name="Hibbett D."/>
            <person name="Henrissat B."/>
            <person name="Matheny P.B."/>
            <person name="Labbe J."/>
            <person name="Martin F.M."/>
        </authorList>
    </citation>
    <scope>NUCLEOTIDE SEQUENCE</scope>
    <source>
        <strain evidence="1">EC-137</strain>
    </source>
</reference>
<dbReference type="EMBL" id="MU273522">
    <property type="protein sequence ID" value="KAI0033332.1"/>
    <property type="molecule type" value="Genomic_DNA"/>
</dbReference>
<keyword evidence="2" id="KW-1185">Reference proteome</keyword>
<accession>A0ACB8QNT2</accession>
<dbReference type="Proteomes" id="UP000814128">
    <property type="component" value="Unassembled WGS sequence"/>
</dbReference>
<proteinExistence type="predicted"/>
<sequence>MARDPLVELPLERFLSSSTGPDAARSSSSKRSAQKRPLSPGLANTLISPAKRRMLAQVGLVSPLRTRSPLSDFAAHSHAPDTAPSRLFPTNDGKREPTPPAFLGEENVASGRENVGSAETTPRATRTSPRLAARRASISSSATRRTPRANSVKATSPPLSREGSPLPIVISRPRAPTPNRDSEHYPGFDIHYDNHIVLERVRSPEAPSQPISRGEADKENLRPKRGRKTTGTGAEKDKKTIGGAATATPRRSPRLSDAQPSSDVAMAFSG</sequence>
<comment type="caution">
    <text evidence="1">The sequence shown here is derived from an EMBL/GenBank/DDBJ whole genome shotgun (WGS) entry which is preliminary data.</text>
</comment>